<dbReference type="AlphaFoldDB" id="A0A061RFA3"/>
<dbReference type="PANTHER" id="PTHR24320:SF227">
    <property type="entry name" value="RETINOL DEHYDROGENASE 11"/>
    <property type="match status" value="1"/>
</dbReference>
<keyword evidence="3" id="KW-0812">Transmembrane</keyword>
<evidence type="ECO:0000256" key="2">
    <source>
        <dbReference type="ARBA" id="ARBA00023002"/>
    </source>
</evidence>
<evidence type="ECO:0000256" key="3">
    <source>
        <dbReference type="SAM" id="Phobius"/>
    </source>
</evidence>
<organism evidence="4">
    <name type="scientific">Tetraselmis sp. GSL018</name>
    <dbReference type="NCBI Taxonomy" id="582737"/>
    <lineage>
        <taxon>Eukaryota</taxon>
        <taxon>Viridiplantae</taxon>
        <taxon>Chlorophyta</taxon>
        <taxon>core chlorophytes</taxon>
        <taxon>Chlorodendrophyceae</taxon>
        <taxon>Chlorodendrales</taxon>
        <taxon>Chlorodendraceae</taxon>
        <taxon>Tetraselmis</taxon>
    </lineage>
</organism>
<dbReference type="Gene3D" id="3.40.50.720">
    <property type="entry name" value="NAD(P)-binding Rossmann-like Domain"/>
    <property type="match status" value="1"/>
</dbReference>
<keyword evidence="3" id="KW-0472">Membrane</keyword>
<name>A0A061RFA3_9CHLO</name>
<dbReference type="GO" id="GO:0016491">
    <property type="term" value="F:oxidoreductase activity"/>
    <property type="evidence" value="ECO:0007669"/>
    <property type="project" value="UniProtKB-KW"/>
</dbReference>
<comment type="similarity">
    <text evidence="1">Belongs to the short-chain dehydrogenases/reductases (SDR) family.</text>
</comment>
<feature type="transmembrane region" description="Helical" evidence="3">
    <location>
        <begin position="12"/>
        <end position="35"/>
    </location>
</feature>
<dbReference type="SUPFAM" id="SSF51735">
    <property type="entry name" value="NAD(P)-binding Rossmann-fold domains"/>
    <property type="match status" value="1"/>
</dbReference>
<proteinExistence type="inferred from homology"/>
<evidence type="ECO:0000256" key="1">
    <source>
        <dbReference type="ARBA" id="ARBA00006484"/>
    </source>
</evidence>
<sequence>MSEAYCTLHPRNVLILFSWIVCYVWTRLQVCWLLNFCRNAFVPRNATRYLSNGQKRTVVVIGASSGIGKALSLRLAKHEDVTVVMACRCRERGLRAARDILQVVPGACLEVWHLDLSCPDSVLSFSTTVTCAQSSLGFETTSDNTLRPFSELLQNRSSRPGCLRWHPDGTASKQQVPPVLHVVLCAAVLPSWERHTRSGLEEAFAVNFVGSFAVALCLLPCLLRSASSTGATASLVAAGSFTVHAASRRAAEALTSPAAAPSPYVPAQRYMHTKLLLGLAVSHLGCTYGLAGRVRCAVVDPGAVDTDLVREWPAWLRWLFRNGLGGLGLLRAPLEAAAAFEAACFRDSVCPYLAAGGGGAVALDAPPQLRGSEVARERVWAAATRIAHSFLLSRAAP</sequence>
<accession>A0A061RFA3</accession>
<dbReference type="InterPro" id="IPR002347">
    <property type="entry name" value="SDR_fam"/>
</dbReference>
<dbReference type="InterPro" id="IPR036291">
    <property type="entry name" value="NAD(P)-bd_dom_sf"/>
</dbReference>
<dbReference type="EMBL" id="GBEZ01016785">
    <property type="protein sequence ID" value="JAC69494.1"/>
    <property type="molecule type" value="Transcribed_RNA"/>
</dbReference>
<gene>
    <name evidence="4" type="ORF">TSPGSL018_6225</name>
</gene>
<keyword evidence="2" id="KW-0560">Oxidoreductase</keyword>
<reference evidence="4" key="1">
    <citation type="submission" date="2014-05" db="EMBL/GenBank/DDBJ databases">
        <title>The transcriptome of the halophilic microalga Tetraselmis sp. GSL018 isolated from the Great Salt Lake, Utah.</title>
        <authorList>
            <person name="Jinkerson R.E."/>
            <person name="D'Adamo S."/>
            <person name="Posewitz M.C."/>
        </authorList>
    </citation>
    <scope>NUCLEOTIDE SEQUENCE</scope>
    <source>
        <strain evidence="4">GSL018</strain>
    </source>
</reference>
<keyword evidence="3" id="KW-1133">Transmembrane helix</keyword>
<dbReference type="PRINTS" id="PR00081">
    <property type="entry name" value="GDHRDH"/>
</dbReference>
<dbReference type="PANTHER" id="PTHR24320">
    <property type="entry name" value="RETINOL DEHYDROGENASE"/>
    <property type="match status" value="1"/>
</dbReference>
<evidence type="ECO:0000313" key="4">
    <source>
        <dbReference type="EMBL" id="JAC69494.1"/>
    </source>
</evidence>
<protein>
    <submittedName>
        <fullName evidence="4">Uncharacterized protein</fullName>
    </submittedName>
</protein>